<sequence length="90" mass="10447">MTFTPFYYLLNAFLTLQSCVMISTICHGLETIHRAFSFGCWIFVLQCHSCFSSSTRFSFLFSPLFSNLPTLLFRFKLLILPIAYLIRSSK</sequence>
<keyword evidence="1" id="KW-0812">Transmembrane</keyword>
<name>A0A8H7YBA3_AJECA</name>
<comment type="caution">
    <text evidence="2">The sequence shown here is derived from an EMBL/GenBank/DDBJ whole genome shotgun (WGS) entry which is preliminary data.</text>
</comment>
<evidence type="ECO:0000256" key="1">
    <source>
        <dbReference type="SAM" id="Phobius"/>
    </source>
</evidence>
<accession>A0A8H7YBA3</accession>
<dbReference type="EMBL" id="JAEVHI010000007">
    <property type="protein sequence ID" value="KAG5287846.1"/>
    <property type="molecule type" value="Genomic_DNA"/>
</dbReference>
<dbReference type="Proteomes" id="UP000670092">
    <property type="component" value="Unassembled WGS sequence"/>
</dbReference>
<gene>
    <name evidence="2" type="ORF">I7I52_11755</name>
</gene>
<evidence type="ECO:0000313" key="3">
    <source>
        <dbReference type="Proteomes" id="UP000670092"/>
    </source>
</evidence>
<dbReference type="VEuPathDB" id="FungiDB:I7I52_11755"/>
<keyword evidence="1" id="KW-1133">Transmembrane helix</keyword>
<protein>
    <submittedName>
        <fullName evidence="2">Dihydrodipicolinate synthase</fullName>
    </submittedName>
</protein>
<feature type="transmembrane region" description="Helical" evidence="1">
    <location>
        <begin position="65"/>
        <end position="86"/>
    </location>
</feature>
<evidence type="ECO:0000313" key="2">
    <source>
        <dbReference type="EMBL" id="KAG5287846.1"/>
    </source>
</evidence>
<reference evidence="2 3" key="1">
    <citation type="submission" date="2021-01" db="EMBL/GenBank/DDBJ databases">
        <title>Chromosome-level genome assembly of a human fungal pathogen reveals clustering of transcriptionally co-regulated genes.</title>
        <authorList>
            <person name="Voorhies M."/>
            <person name="Cohen S."/>
            <person name="Shea T.P."/>
            <person name="Petrus S."/>
            <person name="Munoz J.F."/>
            <person name="Poplawski S."/>
            <person name="Goldman W.E."/>
            <person name="Michael T."/>
            <person name="Cuomo C.A."/>
            <person name="Sil A."/>
            <person name="Beyhan S."/>
        </authorList>
    </citation>
    <scope>NUCLEOTIDE SEQUENCE [LARGE SCALE GENOMIC DNA]</scope>
    <source>
        <strain evidence="2 3">G184AR</strain>
    </source>
</reference>
<dbReference type="AlphaFoldDB" id="A0A8H7YBA3"/>
<feature type="transmembrane region" description="Helical" evidence="1">
    <location>
        <begin position="6"/>
        <end position="26"/>
    </location>
</feature>
<organism evidence="2 3">
    <name type="scientific">Ajellomyces capsulatus</name>
    <name type="common">Darling's disease fungus</name>
    <name type="synonym">Histoplasma capsulatum</name>
    <dbReference type="NCBI Taxonomy" id="5037"/>
    <lineage>
        <taxon>Eukaryota</taxon>
        <taxon>Fungi</taxon>
        <taxon>Dikarya</taxon>
        <taxon>Ascomycota</taxon>
        <taxon>Pezizomycotina</taxon>
        <taxon>Eurotiomycetes</taxon>
        <taxon>Eurotiomycetidae</taxon>
        <taxon>Onygenales</taxon>
        <taxon>Ajellomycetaceae</taxon>
        <taxon>Histoplasma</taxon>
    </lineage>
</organism>
<proteinExistence type="predicted"/>
<keyword evidence="1" id="KW-0472">Membrane</keyword>